<dbReference type="OrthoDB" id="2393433at2759"/>
<evidence type="ECO:0000313" key="10">
    <source>
        <dbReference type="EMBL" id="RUO96816.1"/>
    </source>
</evidence>
<dbReference type="InterPro" id="IPR013598">
    <property type="entry name" value="Exportin-1/Importin-b-like"/>
</dbReference>
<dbReference type="Gene3D" id="1.25.10.10">
    <property type="entry name" value="Leucine-rich Repeat Variant"/>
    <property type="match status" value="1"/>
</dbReference>
<dbReference type="InterPro" id="IPR040017">
    <property type="entry name" value="XPOT"/>
</dbReference>
<dbReference type="EMBL" id="RBNI01019542">
    <property type="protein sequence ID" value="RUO96816.1"/>
    <property type="molecule type" value="Genomic_DNA"/>
</dbReference>
<evidence type="ECO:0000259" key="9">
    <source>
        <dbReference type="Pfam" id="PF08389"/>
    </source>
</evidence>
<dbReference type="GO" id="GO:0071528">
    <property type="term" value="P:tRNA re-export from nucleus"/>
    <property type="evidence" value="ECO:0007669"/>
    <property type="project" value="UniProtKB-UniRule"/>
</dbReference>
<sequence length="389" mass="44607">MSLESIEQAVACALSPVADPALKSQLTAETSTGCSLKFYWVLLRIGGLYAGNITEELFNWEERLTLWVAPMLWKCPAILIDLKFNRMEEGLAGQVSVRSVADPHVYAVNYWSHKRLGLSNGMLPCELQYQYFHTKPRRIAHILTTYYYFLLKANLYCEQIKASPDGWQLCLSLFVKEPKRFNTLDVNAVHYIRQTLMDFINRDYVLSRSADEEVPFLKNKFAHTITLLFINVYPSTWPTFFDDFLALIHTDPTSTASSTAPGSIKPTNHRAVDFFLRLCLSIDEEIARLDVPRGREQIARNVVIKDAMREGDIRRLATKWFELLQEYRVRDPSISEMALRIVGHYVAWMDISLVVNDVVIGLLYQLLGEERLRMGACECLVEVSSVLFT</sequence>
<dbReference type="PANTHER" id="PTHR15952">
    <property type="entry name" value="EXPORTIN-T/LOS1"/>
    <property type="match status" value="1"/>
</dbReference>
<keyword evidence="4 8" id="KW-0963">Cytoplasm</keyword>
<dbReference type="GO" id="GO:0005643">
    <property type="term" value="C:nuclear pore"/>
    <property type="evidence" value="ECO:0007669"/>
    <property type="project" value="TreeGrafter"/>
</dbReference>
<comment type="subcellular location">
    <subcellularLocation>
        <location evidence="1 8">Cytoplasm</location>
    </subcellularLocation>
    <subcellularLocation>
        <location evidence="8">Nucleus</location>
    </subcellularLocation>
    <text evidence="8">Shuttles between the nucleus and the cytoplasm.</text>
</comment>
<dbReference type="SUPFAM" id="SSF48371">
    <property type="entry name" value="ARM repeat"/>
    <property type="match status" value="1"/>
</dbReference>
<keyword evidence="8" id="KW-0813">Transport</keyword>
<dbReference type="AlphaFoldDB" id="A0A433A2A7"/>
<comment type="function">
    <text evidence="8">tRNA nucleus export receptor which facilitates tRNA translocation across the nuclear pore complex.</text>
</comment>
<reference evidence="10 11" key="1">
    <citation type="journal article" date="2018" name="New Phytol.">
        <title>Phylogenomics of Endogonaceae and evolution of mycorrhizas within Mucoromycota.</title>
        <authorList>
            <person name="Chang Y."/>
            <person name="Desiro A."/>
            <person name="Na H."/>
            <person name="Sandor L."/>
            <person name="Lipzen A."/>
            <person name="Clum A."/>
            <person name="Barry K."/>
            <person name="Grigoriev I.V."/>
            <person name="Martin F.M."/>
            <person name="Stajich J.E."/>
            <person name="Smith M.E."/>
            <person name="Bonito G."/>
            <person name="Spatafora J.W."/>
        </authorList>
    </citation>
    <scope>NUCLEOTIDE SEQUENCE [LARGE SCALE GENOMIC DNA]</scope>
    <source>
        <strain evidence="10 11">GMNB39</strain>
    </source>
</reference>
<dbReference type="GO" id="GO:0031267">
    <property type="term" value="F:small GTPase binding"/>
    <property type="evidence" value="ECO:0007669"/>
    <property type="project" value="InterPro"/>
</dbReference>
<feature type="domain" description="Exportin-1/Importin-beta-like" evidence="9">
    <location>
        <begin position="215"/>
        <end position="380"/>
    </location>
</feature>
<keyword evidence="5 8" id="KW-0820">tRNA-binding</keyword>
<keyword evidence="6 8" id="KW-0694">RNA-binding</keyword>
<dbReference type="GO" id="GO:0000049">
    <property type="term" value="F:tRNA binding"/>
    <property type="evidence" value="ECO:0007669"/>
    <property type="project" value="UniProtKB-UniRule"/>
</dbReference>
<keyword evidence="11" id="KW-1185">Reference proteome</keyword>
<name>A0A433A2A7_9FUNG</name>
<evidence type="ECO:0000256" key="1">
    <source>
        <dbReference type="ARBA" id="ARBA00004496"/>
    </source>
</evidence>
<evidence type="ECO:0000256" key="6">
    <source>
        <dbReference type="ARBA" id="ARBA00022884"/>
    </source>
</evidence>
<evidence type="ECO:0000256" key="2">
    <source>
        <dbReference type="ARBA" id="ARBA00009466"/>
    </source>
</evidence>
<dbReference type="InterPro" id="IPR011989">
    <property type="entry name" value="ARM-like"/>
</dbReference>
<dbReference type="PANTHER" id="PTHR15952:SF11">
    <property type="entry name" value="EXPORTIN-T"/>
    <property type="match status" value="1"/>
</dbReference>
<accession>A0A433A2A7</accession>
<evidence type="ECO:0000256" key="7">
    <source>
        <dbReference type="ARBA" id="ARBA00023242"/>
    </source>
</evidence>
<dbReference type="GO" id="GO:0005737">
    <property type="term" value="C:cytoplasm"/>
    <property type="evidence" value="ECO:0007669"/>
    <property type="project" value="UniProtKB-SubCell"/>
</dbReference>
<evidence type="ECO:0000256" key="8">
    <source>
        <dbReference type="RuleBase" id="RU366037"/>
    </source>
</evidence>
<keyword evidence="7 8" id="KW-0539">Nucleus</keyword>
<comment type="similarity">
    <text evidence="2 8">Belongs to the exportin family.</text>
</comment>
<dbReference type="Pfam" id="PF08389">
    <property type="entry name" value="Xpo1"/>
    <property type="match status" value="1"/>
</dbReference>
<dbReference type="InterPro" id="IPR016024">
    <property type="entry name" value="ARM-type_fold"/>
</dbReference>
<gene>
    <name evidence="10" type="ORF">BC936DRAFT_141413</name>
</gene>
<organism evidence="10 11">
    <name type="scientific">Jimgerdemannia flammicorona</name>
    <dbReference type="NCBI Taxonomy" id="994334"/>
    <lineage>
        <taxon>Eukaryota</taxon>
        <taxon>Fungi</taxon>
        <taxon>Fungi incertae sedis</taxon>
        <taxon>Mucoromycota</taxon>
        <taxon>Mucoromycotina</taxon>
        <taxon>Endogonomycetes</taxon>
        <taxon>Endogonales</taxon>
        <taxon>Endogonaceae</taxon>
        <taxon>Jimgerdemannia</taxon>
    </lineage>
</organism>
<proteinExistence type="inferred from homology"/>
<comment type="caution">
    <text evidence="10">The sequence shown here is derived from an EMBL/GenBank/DDBJ whole genome shotgun (WGS) entry which is preliminary data.</text>
</comment>
<protein>
    <recommendedName>
        <fullName evidence="3 8">Exportin-T</fullName>
    </recommendedName>
    <alternativeName>
        <fullName evidence="8">Exportin(tRNA)</fullName>
    </alternativeName>
    <alternativeName>
        <fullName evidence="8">tRNA exportin</fullName>
    </alternativeName>
</protein>
<evidence type="ECO:0000313" key="11">
    <source>
        <dbReference type="Proteomes" id="UP000268093"/>
    </source>
</evidence>
<evidence type="ECO:0000256" key="4">
    <source>
        <dbReference type="ARBA" id="ARBA00022490"/>
    </source>
</evidence>
<dbReference type="Proteomes" id="UP000268093">
    <property type="component" value="Unassembled WGS sequence"/>
</dbReference>
<dbReference type="GO" id="GO:0016363">
    <property type="term" value="C:nuclear matrix"/>
    <property type="evidence" value="ECO:0007669"/>
    <property type="project" value="TreeGrafter"/>
</dbReference>
<evidence type="ECO:0000256" key="3">
    <source>
        <dbReference type="ARBA" id="ARBA00018928"/>
    </source>
</evidence>
<evidence type="ECO:0000256" key="5">
    <source>
        <dbReference type="ARBA" id="ARBA00022555"/>
    </source>
</evidence>